<keyword evidence="5" id="KW-1185">Reference proteome</keyword>
<feature type="transmembrane region" description="Helical" evidence="1">
    <location>
        <begin position="243"/>
        <end position="265"/>
    </location>
</feature>
<dbReference type="InterPro" id="IPR012867">
    <property type="entry name" value="DUF1648"/>
</dbReference>
<feature type="transmembrane region" description="Helical" evidence="1">
    <location>
        <begin position="146"/>
        <end position="170"/>
    </location>
</feature>
<reference evidence="4 5" key="1">
    <citation type="journal article" date="2012" name="BMC Genomics">
        <title>Complete genome sequence, lifestyle, and multi-drug resistance of the human pathogen Corynebacterium resistens DSM 45100 isolated from blood samples of a leukemia patient.</title>
        <authorList>
            <person name="Schroder J."/>
            <person name="Maus I."/>
            <person name="Meyer K."/>
            <person name="Wordemann S."/>
            <person name="Blom J."/>
            <person name="Jaenicke S."/>
            <person name="Schneider J."/>
            <person name="Trost E."/>
            <person name="Tauch A."/>
        </authorList>
    </citation>
    <scope>NUCLEOTIDE SEQUENCE [LARGE SCALE GENOMIC DNA]</scope>
    <source>
        <strain evidence="5">DSM 45100 / JCM 12819 / CCUG 50093 / GTC 2026 / SICGH 158</strain>
    </source>
</reference>
<dbReference type="InterPro" id="IPR043831">
    <property type="entry name" value="DUF5808"/>
</dbReference>
<evidence type="ECO:0000313" key="4">
    <source>
        <dbReference type="EMBL" id="AEI09601.1"/>
    </source>
</evidence>
<dbReference type="RefSeq" id="WP_013888614.1">
    <property type="nucleotide sequence ID" value="NC_015673.1"/>
</dbReference>
<feature type="transmembrane region" description="Helical" evidence="1">
    <location>
        <begin position="200"/>
        <end position="222"/>
    </location>
</feature>
<dbReference type="HOGENOM" id="CLU_059161_0_0_11"/>
<accession>F8DY91</accession>
<keyword evidence="1" id="KW-1133">Transmembrane helix</keyword>
<dbReference type="Proteomes" id="UP000000492">
    <property type="component" value="Chromosome"/>
</dbReference>
<feature type="domain" description="DUF1648" evidence="2">
    <location>
        <begin position="159"/>
        <end position="205"/>
    </location>
</feature>
<keyword evidence="1" id="KW-0472">Membrane</keyword>
<name>F8DY91_CORRG</name>
<dbReference type="Pfam" id="PF19124">
    <property type="entry name" value="DUF5808"/>
    <property type="match status" value="1"/>
</dbReference>
<dbReference type="EMBL" id="CP002857">
    <property type="protein sequence ID" value="AEI09601.1"/>
    <property type="molecule type" value="Genomic_DNA"/>
</dbReference>
<dbReference type="KEGG" id="crd:CRES_1246"/>
<dbReference type="STRING" id="662755.CRES_1246"/>
<feature type="transmembrane region" description="Helical" evidence="1">
    <location>
        <begin position="62"/>
        <end position="95"/>
    </location>
</feature>
<dbReference type="OrthoDB" id="9808690at2"/>
<organism evidence="4 5">
    <name type="scientific">Corynebacterium resistens (strain DSM 45100 / JCM 12819 / GTC 2026 / SICGH 158)</name>
    <dbReference type="NCBI Taxonomy" id="662755"/>
    <lineage>
        <taxon>Bacteria</taxon>
        <taxon>Bacillati</taxon>
        <taxon>Actinomycetota</taxon>
        <taxon>Actinomycetes</taxon>
        <taxon>Mycobacteriales</taxon>
        <taxon>Corynebacteriaceae</taxon>
        <taxon>Corynebacterium</taxon>
    </lineage>
</organism>
<feature type="transmembrane region" description="Helical" evidence="1">
    <location>
        <begin position="373"/>
        <end position="391"/>
    </location>
</feature>
<feature type="domain" description="DUF5808" evidence="3">
    <location>
        <begin position="347"/>
        <end position="372"/>
    </location>
</feature>
<protein>
    <submittedName>
        <fullName evidence="4">Membrane protein</fullName>
    </submittedName>
</protein>
<proteinExistence type="predicted"/>
<feature type="transmembrane region" description="Helical" evidence="1">
    <location>
        <begin position="277"/>
        <end position="302"/>
    </location>
</feature>
<dbReference type="Pfam" id="PF07853">
    <property type="entry name" value="DUF1648"/>
    <property type="match status" value="1"/>
</dbReference>
<dbReference type="AlphaFoldDB" id="F8DY91"/>
<evidence type="ECO:0000256" key="1">
    <source>
        <dbReference type="SAM" id="Phobius"/>
    </source>
</evidence>
<evidence type="ECO:0000313" key="5">
    <source>
        <dbReference type="Proteomes" id="UP000000492"/>
    </source>
</evidence>
<gene>
    <name evidence="4" type="ordered locus">CRES_1246</name>
</gene>
<keyword evidence="1" id="KW-0812">Transmembrane</keyword>
<evidence type="ECO:0000259" key="3">
    <source>
        <dbReference type="Pfam" id="PF19124"/>
    </source>
</evidence>
<evidence type="ECO:0000259" key="2">
    <source>
        <dbReference type="Pfam" id="PF07853"/>
    </source>
</evidence>
<dbReference type="eggNOG" id="COG4194">
    <property type="taxonomic scope" value="Bacteria"/>
</dbReference>
<sequence>MISFDPMLAAIFSLTALLGGATLVVVPRFSAPAVRLGVRVPEKQRNHTVVQRQEKIFQKRQIAVAVVAAVLAFAAATIPVVGALMTLIPVVFFIWNLNNASAPIRRVKQQERWFDGVRTTVAGRLSKPNSAGGIDITAIEGYPHRAVAVTWASNLASFVLLLLAAAYVAIRWEDIPERFATHFGAGFEPDEWSDKTFSSVFFATIFGACMVALLGLMSAWMLRIDLPARADSSLRGKIMQQMTLRLTAAWLGVLNLTMAIMFAGLQTFTVLPDLMRWAPAVLMVSMIAIMCGALAMVVSLLLQRSSLTPAVDAYVESVASDMKSDTALAEGRDNDEHYKWGMFYYNPDDPAVTVERRYGVGLDFNYAHWQAKVFMVVVGLLVIVPLALAFLL</sequence>